<proteinExistence type="predicted"/>
<accession>A0A2M6WC88</accession>
<name>A0A2M6WC88_9BACT</name>
<evidence type="ECO:0000313" key="1">
    <source>
        <dbReference type="EMBL" id="PIT90374.1"/>
    </source>
</evidence>
<comment type="caution">
    <text evidence="1">The sequence shown here is derived from an EMBL/GenBank/DDBJ whole genome shotgun (WGS) entry which is preliminary data.</text>
</comment>
<dbReference type="Proteomes" id="UP000230543">
    <property type="component" value="Unassembled WGS sequence"/>
</dbReference>
<reference evidence="2" key="1">
    <citation type="submission" date="2017-09" db="EMBL/GenBank/DDBJ databases">
        <title>Depth-based differentiation of microbial function through sediment-hosted aquifers and enrichment of novel symbionts in the deep terrestrial subsurface.</title>
        <authorList>
            <person name="Probst A.J."/>
            <person name="Ladd B."/>
            <person name="Jarett J.K."/>
            <person name="Geller-Mcgrath D.E."/>
            <person name="Sieber C.M.K."/>
            <person name="Emerson J.B."/>
            <person name="Anantharaman K."/>
            <person name="Thomas B.C."/>
            <person name="Malmstrom R."/>
            <person name="Stieglmeier M."/>
            <person name="Klingl A."/>
            <person name="Woyke T."/>
            <person name="Ryan C.M."/>
            <person name="Banfield J.F."/>
        </authorList>
    </citation>
    <scope>NUCLEOTIDE SEQUENCE [LARGE SCALE GENOMIC DNA]</scope>
</reference>
<organism evidence="1 2">
    <name type="scientific">Candidatus Komeilibacteria bacterium CG10_big_fil_rev_8_21_14_0_10_41_13</name>
    <dbReference type="NCBI Taxonomy" id="1974476"/>
    <lineage>
        <taxon>Bacteria</taxon>
        <taxon>Candidatus Komeiliibacteriota</taxon>
    </lineage>
</organism>
<protein>
    <submittedName>
        <fullName evidence="1">Uncharacterized protein</fullName>
    </submittedName>
</protein>
<evidence type="ECO:0000313" key="2">
    <source>
        <dbReference type="Proteomes" id="UP000230543"/>
    </source>
</evidence>
<dbReference type="AlphaFoldDB" id="A0A2M6WC88"/>
<dbReference type="EMBL" id="PFBO01000090">
    <property type="protein sequence ID" value="PIT90374.1"/>
    <property type="molecule type" value="Genomic_DNA"/>
</dbReference>
<sequence>MITVSYCNQTGNCSNFTPHGSKYLKILREKDPSLKLCAHARVVSLPTGETVEYSCQILQAPIEMSQQSFDLNTSDLIQGAEAA</sequence>
<gene>
    <name evidence="1" type="ORF">COU22_02505</name>
</gene>